<feature type="domain" description="Multidrug resistance protein MdtA-like barrel-sandwich hybrid" evidence="4">
    <location>
        <begin position="87"/>
        <end position="222"/>
    </location>
</feature>
<evidence type="ECO:0000259" key="5">
    <source>
        <dbReference type="Pfam" id="PF25944"/>
    </source>
</evidence>
<dbReference type="NCBIfam" id="TIGR01730">
    <property type="entry name" value="RND_mfp"/>
    <property type="match status" value="1"/>
</dbReference>
<evidence type="ECO:0000313" key="8">
    <source>
        <dbReference type="Proteomes" id="UP000249638"/>
    </source>
</evidence>
<evidence type="ECO:0000313" key="7">
    <source>
        <dbReference type="EMBL" id="PZX21549.1"/>
    </source>
</evidence>
<comment type="caution">
    <text evidence="7">The sequence shown here is derived from an EMBL/GenBank/DDBJ whole genome shotgun (WGS) entry which is preliminary data.</text>
</comment>
<dbReference type="Pfam" id="PF25967">
    <property type="entry name" value="RND-MFP_C"/>
    <property type="match status" value="1"/>
</dbReference>
<dbReference type="InterPro" id="IPR006143">
    <property type="entry name" value="RND_pump_MFP"/>
</dbReference>
<accession>A0A2W7NLR3</accession>
<dbReference type="InterPro" id="IPR058625">
    <property type="entry name" value="MdtA-like_BSH"/>
</dbReference>
<dbReference type="InterPro" id="IPR058627">
    <property type="entry name" value="MdtA-like_C"/>
</dbReference>
<dbReference type="Pfam" id="PF25917">
    <property type="entry name" value="BSH_RND"/>
    <property type="match status" value="1"/>
</dbReference>
<dbReference type="InterPro" id="IPR058624">
    <property type="entry name" value="MdtA-like_HH"/>
</dbReference>
<dbReference type="EMBL" id="QKZN01000018">
    <property type="protein sequence ID" value="PZX21549.1"/>
    <property type="molecule type" value="Genomic_DNA"/>
</dbReference>
<dbReference type="GO" id="GO:0022857">
    <property type="term" value="F:transmembrane transporter activity"/>
    <property type="evidence" value="ECO:0007669"/>
    <property type="project" value="InterPro"/>
</dbReference>
<dbReference type="SUPFAM" id="SSF111369">
    <property type="entry name" value="HlyD-like secretion proteins"/>
    <property type="match status" value="1"/>
</dbReference>
<dbReference type="Pfam" id="PF25944">
    <property type="entry name" value="Beta-barrel_RND"/>
    <property type="match status" value="1"/>
</dbReference>
<dbReference type="GO" id="GO:0046677">
    <property type="term" value="P:response to antibiotic"/>
    <property type="evidence" value="ECO:0007669"/>
    <property type="project" value="TreeGrafter"/>
</dbReference>
<organism evidence="7 8">
    <name type="scientific">Cupriavidus phytorum</name>
    <dbReference type="NCBI Taxonomy" id="3024399"/>
    <lineage>
        <taxon>Bacteria</taxon>
        <taxon>Pseudomonadati</taxon>
        <taxon>Pseudomonadota</taxon>
        <taxon>Betaproteobacteria</taxon>
        <taxon>Burkholderiales</taxon>
        <taxon>Burkholderiaceae</taxon>
        <taxon>Cupriavidus</taxon>
    </lineage>
</organism>
<feature type="domain" description="Multidrug resistance protein MdtA-like beta-barrel" evidence="5">
    <location>
        <begin position="232"/>
        <end position="320"/>
    </location>
</feature>
<evidence type="ECO:0000259" key="6">
    <source>
        <dbReference type="Pfam" id="PF25967"/>
    </source>
</evidence>
<dbReference type="PANTHER" id="PTHR30158">
    <property type="entry name" value="ACRA/E-RELATED COMPONENT OF DRUG EFFLUX TRANSPORTER"/>
    <property type="match status" value="1"/>
</dbReference>
<keyword evidence="8" id="KW-1185">Reference proteome</keyword>
<dbReference type="InterPro" id="IPR058626">
    <property type="entry name" value="MdtA-like_b-barrel"/>
</dbReference>
<dbReference type="AlphaFoldDB" id="A0A2W7NLR3"/>
<dbReference type="Gene3D" id="2.40.50.100">
    <property type="match status" value="1"/>
</dbReference>
<proteinExistence type="inferred from homology"/>
<reference evidence="7" key="1">
    <citation type="submission" date="2018-06" db="EMBL/GenBank/DDBJ databases">
        <title>Genomic Encyclopedia of Type Strains, Phase IV (KMG-V): Genome sequencing to study the core and pangenomes of soil and plant-associated prokaryotes.</title>
        <authorList>
            <person name="Whitman W."/>
        </authorList>
    </citation>
    <scope>NUCLEOTIDE SEQUENCE [LARGE SCALE GENOMIC DNA]</scope>
    <source>
        <strain evidence="7">MLR2-44</strain>
    </source>
</reference>
<comment type="similarity">
    <text evidence="2">Belongs to the membrane fusion protein (MFP) (TC 8.A.1) family.</text>
</comment>
<sequence length="426" mass="44774">MGLATATPVASAALRQRNKSLVGGPVKSVFNWRGALWLLPVLALAGCGKEKAAPAAPPAAEVGVMTVALRDVPIVFDFVGQTQSSQQVEIRARVNGFLDKRVYTEGALVKAGETLFLMDRKPFEATLQAAEAELAQQQARLVTAQADLKRVRPLAERNALSQRDLDDATGKAQAAAAAVEGARANVISARLNLSYTTIKSPVAGLSSFAKRQAGSYIDTTNSLLTYVAKLDPMWVNFSLSENEVLKMRTDRESGAIRFPEQDAFDVVVVLADGKSFPNHGRIAFADASFSADTGTYLVRAEVSNPEGVLRPGQFVRVKVHGAKRAKAIAVPQEAIVQTQRGQAVWVVGPDNKVQQRVVDVGEWTGDNWVVRSGLKPGERVAVSGTLRLAPGAPVKAVQAGPAAAPAAASGVAAAPASAVATAGGKP</sequence>
<dbReference type="Gene3D" id="2.40.420.20">
    <property type="match status" value="1"/>
</dbReference>
<evidence type="ECO:0000259" key="4">
    <source>
        <dbReference type="Pfam" id="PF25917"/>
    </source>
</evidence>
<comment type="subcellular location">
    <subcellularLocation>
        <location evidence="1">Cell envelope</location>
    </subcellularLocation>
</comment>
<feature type="domain" description="Multidrug resistance protein MdtA-like alpha-helical hairpin" evidence="3">
    <location>
        <begin position="126"/>
        <end position="196"/>
    </location>
</feature>
<dbReference type="Gene3D" id="2.40.30.170">
    <property type="match status" value="1"/>
</dbReference>
<dbReference type="Gene3D" id="1.10.287.470">
    <property type="entry name" value="Helix hairpin bin"/>
    <property type="match status" value="1"/>
</dbReference>
<name>A0A2W7NLR3_9BURK</name>
<dbReference type="Pfam" id="PF25876">
    <property type="entry name" value="HH_MFP_RND"/>
    <property type="match status" value="1"/>
</dbReference>
<protein>
    <submittedName>
        <fullName evidence="7">Membrane fusion protein (Multidrug efflux system)</fullName>
    </submittedName>
</protein>
<gene>
    <name evidence="7" type="ORF">C7416_11824</name>
</gene>
<feature type="domain" description="Multidrug resistance protein MdtA-like C-terminal permuted SH3" evidence="6">
    <location>
        <begin position="327"/>
        <end position="385"/>
    </location>
</feature>
<evidence type="ECO:0000259" key="3">
    <source>
        <dbReference type="Pfam" id="PF25876"/>
    </source>
</evidence>
<dbReference type="Proteomes" id="UP000249638">
    <property type="component" value="Unassembled WGS sequence"/>
</dbReference>
<evidence type="ECO:0000256" key="1">
    <source>
        <dbReference type="ARBA" id="ARBA00004196"/>
    </source>
</evidence>
<dbReference type="GO" id="GO:0005886">
    <property type="term" value="C:plasma membrane"/>
    <property type="evidence" value="ECO:0007669"/>
    <property type="project" value="UniProtKB-SubCell"/>
</dbReference>
<dbReference type="FunFam" id="2.40.420.20:FF:000001">
    <property type="entry name" value="Efflux RND transporter periplasmic adaptor subunit"/>
    <property type="match status" value="1"/>
</dbReference>
<evidence type="ECO:0000256" key="2">
    <source>
        <dbReference type="ARBA" id="ARBA00009477"/>
    </source>
</evidence>